<evidence type="ECO:0008006" key="3">
    <source>
        <dbReference type="Google" id="ProtNLM"/>
    </source>
</evidence>
<evidence type="ECO:0000313" key="2">
    <source>
        <dbReference type="Proteomes" id="UP000533637"/>
    </source>
</evidence>
<proteinExistence type="predicted"/>
<dbReference type="EMBL" id="JACHOC010000012">
    <property type="protein sequence ID" value="MBB4624892.1"/>
    <property type="molecule type" value="Genomic_DNA"/>
</dbReference>
<dbReference type="Proteomes" id="UP000533637">
    <property type="component" value="Unassembled WGS sequence"/>
</dbReference>
<name>A0ABR6KTT8_9BACT</name>
<organism evidence="1 2">
    <name type="scientific">Parabacteroides faecis</name>
    <dbReference type="NCBI Taxonomy" id="1217282"/>
    <lineage>
        <taxon>Bacteria</taxon>
        <taxon>Pseudomonadati</taxon>
        <taxon>Bacteroidota</taxon>
        <taxon>Bacteroidia</taxon>
        <taxon>Bacteroidales</taxon>
        <taxon>Tannerellaceae</taxon>
        <taxon>Parabacteroides</taxon>
    </lineage>
</organism>
<keyword evidence="2" id="KW-1185">Reference proteome</keyword>
<evidence type="ECO:0000313" key="1">
    <source>
        <dbReference type="EMBL" id="MBB4624892.1"/>
    </source>
</evidence>
<reference evidence="1 2" key="1">
    <citation type="submission" date="2020-08" db="EMBL/GenBank/DDBJ databases">
        <title>Genomic Encyclopedia of Type Strains, Phase IV (KMG-IV): sequencing the most valuable type-strain genomes for metagenomic binning, comparative biology and taxonomic classification.</title>
        <authorList>
            <person name="Goeker M."/>
        </authorList>
    </citation>
    <scope>NUCLEOTIDE SEQUENCE [LARGE SCALE GENOMIC DNA]</scope>
    <source>
        <strain evidence="1 2">DSM 102983</strain>
    </source>
</reference>
<accession>A0ABR6KTT8</accession>
<comment type="caution">
    <text evidence="1">The sequence shown here is derived from an EMBL/GenBank/DDBJ whole genome shotgun (WGS) entry which is preliminary data.</text>
</comment>
<protein>
    <recommendedName>
        <fullName evidence="3">Transposase</fullName>
    </recommendedName>
</protein>
<sequence>MFVMFCILSDAQMLMTRLNVPFFSSFFRVHFDFVIKNRFFVLGLLSN</sequence>
<gene>
    <name evidence="1" type="ORF">GGQ57_004837</name>
</gene>